<dbReference type="OrthoDB" id="9812260at2"/>
<dbReference type="InterPro" id="IPR000160">
    <property type="entry name" value="GGDEF_dom"/>
</dbReference>
<dbReference type="Proteomes" id="UP000289411">
    <property type="component" value="Unassembled WGS sequence"/>
</dbReference>
<dbReference type="CDD" id="cd00130">
    <property type="entry name" value="PAS"/>
    <property type="match status" value="1"/>
</dbReference>
<evidence type="ECO:0000256" key="4">
    <source>
        <dbReference type="SAM" id="Phobius"/>
    </source>
</evidence>
<dbReference type="InterPro" id="IPR054327">
    <property type="entry name" value="His-kinase-like_sensor"/>
</dbReference>
<keyword evidence="4" id="KW-1133">Transmembrane helix</keyword>
<sequence length="828" mass="88576">MSYVGASGSDASGGPHGGNGHSHARPTVKGAWKVRLLGSAIAVVVGGFCAASGWTLYDLRQSTYAQAVSSETNLLSALSQDITRNIEIYDLSLQAVVDGLSEPELSGLSPRLQDLVLFDRAASARDLGSILVLDRDGKVVRGSKSEAIGAELGDREYFQAQKAAPGRGLFISSPFTRRVTGDDDVIALSRALRSADGAFAGVVVGTMRLAYFKKLFSKTDLGSHGSISLFRTDGVVMMRVPSGPGQIGLNLAKSSNFQRFMRSPSGTFNGTASIDGVDRIYSFAHLGELPLVLNVAFADADVFAVWRAKATAILLALAVLCATAAALGAGLRRQMRRTARSEAMLSRSEARYRLLADYAQDVIIQLDRSLRRSYVSPAALAMLGYQPEELEGRDIVDIIHPDDWPNVTMLICASQAQRASTEATYRLRHKAGHYVWVEGRYSLVPEDGGFIVVLRDVTLRKAAEEQLEALNAELSRVARSDALTGLSNRRHFDEVLDSEWRRAKRAGGPISLLLLDVDRFKAFNDRYGHQDGDACLRAVAGAVRDSVRRPGDLVARYGGEEFVVVLPGTDEAGAAQVAERVRSAVEALALPHAGNAGCGSVVTVSLGSATMRPADDSGHPRSLIAVSDERLYEAKRLGRNRIVTAMSTSPIAPLSVAETDRLKTVASYEQAGAGGPSDSLDRIARLAAETFGVPMAFVSLLGREEAVLIGRHNVTMERGPREAAYCAHTILGDEPLVVSNTRSDPRFSTTSRTQAGIGSYAGAPLVSPIDGHKLGALCIADDHARPALDEAQRHLLTGLARLAIDDLERRRLAHSAEKTTVGPAVAST</sequence>
<dbReference type="PROSITE" id="PS50112">
    <property type="entry name" value="PAS"/>
    <property type="match status" value="1"/>
</dbReference>
<dbReference type="CDD" id="cd12915">
    <property type="entry name" value="PDC2_DGC_like"/>
    <property type="match status" value="1"/>
</dbReference>
<dbReference type="AlphaFoldDB" id="A0A4Q2RB26"/>
<evidence type="ECO:0000256" key="1">
    <source>
        <dbReference type="ARBA" id="ARBA00012528"/>
    </source>
</evidence>
<comment type="catalytic activity">
    <reaction evidence="2">
        <text>2 GTP = 3',3'-c-di-GMP + 2 diphosphate</text>
        <dbReference type="Rhea" id="RHEA:24898"/>
        <dbReference type="ChEBI" id="CHEBI:33019"/>
        <dbReference type="ChEBI" id="CHEBI:37565"/>
        <dbReference type="ChEBI" id="CHEBI:58805"/>
        <dbReference type="EC" id="2.7.7.65"/>
    </reaction>
</comment>
<dbReference type="Gene3D" id="3.30.450.40">
    <property type="match status" value="1"/>
</dbReference>
<feature type="transmembrane region" description="Helical" evidence="4">
    <location>
        <begin position="36"/>
        <end position="57"/>
    </location>
</feature>
<organism evidence="7 8">
    <name type="scientific">Lichenibacterium ramalinae</name>
    <dbReference type="NCBI Taxonomy" id="2316527"/>
    <lineage>
        <taxon>Bacteria</taxon>
        <taxon>Pseudomonadati</taxon>
        <taxon>Pseudomonadota</taxon>
        <taxon>Alphaproteobacteria</taxon>
        <taxon>Hyphomicrobiales</taxon>
        <taxon>Lichenihabitantaceae</taxon>
        <taxon>Lichenibacterium</taxon>
    </lineage>
</organism>
<evidence type="ECO:0000259" key="6">
    <source>
        <dbReference type="PROSITE" id="PS50887"/>
    </source>
</evidence>
<dbReference type="Gene3D" id="3.30.450.20">
    <property type="entry name" value="PAS domain"/>
    <property type="match status" value="3"/>
</dbReference>
<dbReference type="SUPFAM" id="SSF55785">
    <property type="entry name" value="PYP-like sensor domain (PAS domain)"/>
    <property type="match status" value="1"/>
</dbReference>
<feature type="region of interest" description="Disordered" evidence="3">
    <location>
        <begin position="1"/>
        <end position="24"/>
    </location>
</feature>
<dbReference type="PROSITE" id="PS50887">
    <property type="entry name" value="GGDEF"/>
    <property type="match status" value="1"/>
</dbReference>
<dbReference type="InterPro" id="IPR029016">
    <property type="entry name" value="GAF-like_dom_sf"/>
</dbReference>
<proteinExistence type="predicted"/>
<feature type="domain" description="GGDEF" evidence="6">
    <location>
        <begin position="508"/>
        <end position="647"/>
    </location>
</feature>
<dbReference type="GO" id="GO:0043709">
    <property type="term" value="P:cell adhesion involved in single-species biofilm formation"/>
    <property type="evidence" value="ECO:0007669"/>
    <property type="project" value="TreeGrafter"/>
</dbReference>
<dbReference type="RefSeq" id="WP_129219642.1">
    <property type="nucleotide sequence ID" value="NZ_QYBC01000010.1"/>
</dbReference>
<dbReference type="SMART" id="SM00267">
    <property type="entry name" value="GGDEF"/>
    <property type="match status" value="1"/>
</dbReference>
<keyword evidence="8" id="KW-1185">Reference proteome</keyword>
<feature type="compositionally biased region" description="Low complexity" evidence="3">
    <location>
        <begin position="1"/>
        <end position="13"/>
    </location>
</feature>
<name>A0A4Q2RB26_9HYPH</name>
<dbReference type="SMART" id="SM00091">
    <property type="entry name" value="PAS"/>
    <property type="match status" value="1"/>
</dbReference>
<gene>
    <name evidence="7" type="ORF">D3272_13010</name>
</gene>
<dbReference type="GO" id="GO:1902201">
    <property type="term" value="P:negative regulation of bacterial-type flagellum-dependent cell motility"/>
    <property type="evidence" value="ECO:0007669"/>
    <property type="project" value="TreeGrafter"/>
</dbReference>
<dbReference type="Pfam" id="PF22588">
    <property type="entry name" value="dCache_1_like"/>
    <property type="match status" value="1"/>
</dbReference>
<dbReference type="EC" id="2.7.7.65" evidence="1"/>
<reference evidence="7 8" key="2">
    <citation type="submission" date="2019-02" db="EMBL/GenBank/DDBJ databases">
        <title>'Lichenibacterium ramalinii' gen. nov. sp. nov., 'Lichenibacterium minor' gen. nov. sp. nov.</title>
        <authorList>
            <person name="Pankratov T."/>
        </authorList>
    </citation>
    <scope>NUCLEOTIDE SEQUENCE [LARGE SCALE GENOMIC DNA]</scope>
    <source>
        <strain evidence="7 8">RmlP001</strain>
    </source>
</reference>
<dbReference type="InterPro" id="IPR000014">
    <property type="entry name" value="PAS"/>
</dbReference>
<dbReference type="NCBIfam" id="TIGR00229">
    <property type="entry name" value="sensory_box"/>
    <property type="match status" value="1"/>
</dbReference>
<dbReference type="InterPro" id="IPR043128">
    <property type="entry name" value="Rev_trsase/Diguanyl_cyclase"/>
</dbReference>
<feature type="domain" description="PAS" evidence="5">
    <location>
        <begin position="348"/>
        <end position="403"/>
    </location>
</feature>
<keyword evidence="4" id="KW-0472">Membrane</keyword>
<feature type="transmembrane region" description="Helical" evidence="4">
    <location>
        <begin position="312"/>
        <end position="331"/>
    </location>
</feature>
<dbReference type="InterPro" id="IPR035965">
    <property type="entry name" value="PAS-like_dom_sf"/>
</dbReference>
<dbReference type="Pfam" id="PF01590">
    <property type="entry name" value="GAF"/>
    <property type="match status" value="1"/>
</dbReference>
<dbReference type="SUPFAM" id="SSF55073">
    <property type="entry name" value="Nucleotide cyclase"/>
    <property type="match status" value="1"/>
</dbReference>
<reference evidence="7 8" key="1">
    <citation type="submission" date="2018-09" db="EMBL/GenBank/DDBJ databases">
        <authorList>
            <person name="Grouzdev D.S."/>
            <person name="Krutkina M.S."/>
        </authorList>
    </citation>
    <scope>NUCLEOTIDE SEQUENCE [LARGE SCALE GENOMIC DNA]</scope>
    <source>
        <strain evidence="7 8">RmlP001</strain>
    </source>
</reference>
<dbReference type="InterPro" id="IPR013655">
    <property type="entry name" value="PAS_fold_3"/>
</dbReference>
<dbReference type="FunFam" id="3.30.70.270:FF:000001">
    <property type="entry name" value="Diguanylate cyclase domain protein"/>
    <property type="match status" value="1"/>
</dbReference>
<protein>
    <recommendedName>
        <fullName evidence="1">diguanylate cyclase</fullName>
        <ecNumber evidence="1">2.7.7.65</ecNumber>
    </recommendedName>
</protein>
<keyword evidence="4" id="KW-0812">Transmembrane</keyword>
<comment type="caution">
    <text evidence="7">The sequence shown here is derived from an EMBL/GenBank/DDBJ whole genome shotgun (WGS) entry which is preliminary data.</text>
</comment>
<dbReference type="CDD" id="cd01949">
    <property type="entry name" value="GGDEF"/>
    <property type="match status" value="1"/>
</dbReference>
<dbReference type="SMART" id="SM00065">
    <property type="entry name" value="GAF"/>
    <property type="match status" value="1"/>
</dbReference>
<dbReference type="Pfam" id="PF08447">
    <property type="entry name" value="PAS_3"/>
    <property type="match status" value="1"/>
</dbReference>
<dbReference type="EMBL" id="QYBC01000010">
    <property type="protein sequence ID" value="RYB04369.1"/>
    <property type="molecule type" value="Genomic_DNA"/>
</dbReference>
<dbReference type="SUPFAM" id="SSF55781">
    <property type="entry name" value="GAF domain-like"/>
    <property type="match status" value="1"/>
</dbReference>
<dbReference type="CDD" id="cd12914">
    <property type="entry name" value="PDC1_DGC_like"/>
    <property type="match status" value="1"/>
</dbReference>
<evidence type="ECO:0000256" key="3">
    <source>
        <dbReference type="SAM" id="MobiDB-lite"/>
    </source>
</evidence>
<evidence type="ECO:0000313" key="8">
    <source>
        <dbReference type="Proteomes" id="UP000289411"/>
    </source>
</evidence>
<dbReference type="Pfam" id="PF00990">
    <property type="entry name" value="GGDEF"/>
    <property type="match status" value="1"/>
</dbReference>
<dbReference type="PANTHER" id="PTHR45138">
    <property type="entry name" value="REGULATORY COMPONENTS OF SENSORY TRANSDUCTION SYSTEM"/>
    <property type="match status" value="1"/>
</dbReference>
<dbReference type="Gene3D" id="3.30.70.270">
    <property type="match status" value="1"/>
</dbReference>
<dbReference type="NCBIfam" id="TIGR00254">
    <property type="entry name" value="GGDEF"/>
    <property type="match status" value="1"/>
</dbReference>
<evidence type="ECO:0000256" key="2">
    <source>
        <dbReference type="ARBA" id="ARBA00034247"/>
    </source>
</evidence>
<dbReference type="GO" id="GO:0005886">
    <property type="term" value="C:plasma membrane"/>
    <property type="evidence" value="ECO:0007669"/>
    <property type="project" value="TreeGrafter"/>
</dbReference>
<evidence type="ECO:0000259" key="5">
    <source>
        <dbReference type="PROSITE" id="PS50112"/>
    </source>
</evidence>
<dbReference type="InterPro" id="IPR003018">
    <property type="entry name" value="GAF"/>
</dbReference>
<dbReference type="PANTHER" id="PTHR45138:SF9">
    <property type="entry name" value="DIGUANYLATE CYCLASE DGCM-RELATED"/>
    <property type="match status" value="1"/>
</dbReference>
<evidence type="ECO:0000313" key="7">
    <source>
        <dbReference type="EMBL" id="RYB04369.1"/>
    </source>
</evidence>
<dbReference type="GO" id="GO:0052621">
    <property type="term" value="F:diguanylate cyclase activity"/>
    <property type="evidence" value="ECO:0007669"/>
    <property type="project" value="UniProtKB-EC"/>
</dbReference>
<dbReference type="InterPro" id="IPR029787">
    <property type="entry name" value="Nucleotide_cyclase"/>
</dbReference>
<accession>A0A4Q2RB26</accession>
<dbReference type="InterPro" id="IPR050469">
    <property type="entry name" value="Diguanylate_Cyclase"/>
</dbReference>